<dbReference type="InterPro" id="IPR012318">
    <property type="entry name" value="HTH_CRP"/>
</dbReference>
<dbReference type="Proteomes" id="UP000185744">
    <property type="component" value="Unassembled WGS sequence"/>
</dbReference>
<comment type="caution">
    <text evidence="2">The sequence shown here is derived from an EMBL/GenBank/DDBJ whole genome shotgun (WGS) entry which is preliminary data.</text>
</comment>
<dbReference type="GO" id="GO:0003677">
    <property type="term" value="F:DNA binding"/>
    <property type="evidence" value="ECO:0007669"/>
    <property type="project" value="InterPro"/>
</dbReference>
<dbReference type="SMART" id="SM00419">
    <property type="entry name" value="HTH_CRP"/>
    <property type="match status" value="1"/>
</dbReference>
<name>A0A1Q6DTB7_METT1</name>
<dbReference type="Pfam" id="PF25211">
    <property type="entry name" value="DUF7839"/>
    <property type="match status" value="1"/>
</dbReference>
<accession>A0A1Q6DTB7</accession>
<dbReference type="SUPFAM" id="SSF46785">
    <property type="entry name" value="Winged helix' DNA-binding domain"/>
    <property type="match status" value="1"/>
</dbReference>
<protein>
    <submittedName>
        <fullName evidence="2">Transcriptional regulator</fullName>
    </submittedName>
</protein>
<feature type="domain" description="HTH crp-type" evidence="1">
    <location>
        <begin position="14"/>
        <end position="62"/>
    </location>
</feature>
<dbReference type="InterPro" id="IPR036390">
    <property type="entry name" value="WH_DNA-bd_sf"/>
</dbReference>
<dbReference type="Pfam" id="PF12802">
    <property type="entry name" value="MarR_2"/>
    <property type="match status" value="1"/>
</dbReference>
<dbReference type="GO" id="GO:0003700">
    <property type="term" value="F:DNA-binding transcription factor activity"/>
    <property type="evidence" value="ECO:0007669"/>
    <property type="project" value="InterPro"/>
</dbReference>
<reference evidence="2" key="1">
    <citation type="submission" date="2016-12" db="EMBL/GenBank/DDBJ databases">
        <title>Discovery of methanogenic haloarchaea.</title>
        <authorList>
            <person name="Sorokin D.Y."/>
            <person name="Makarova K.S."/>
            <person name="Abbas B."/>
            <person name="Ferrer M."/>
            <person name="Golyshin P.N."/>
        </authorList>
    </citation>
    <scope>NUCLEOTIDE SEQUENCE [LARGE SCALE GENOMIC DNA]</scope>
    <source>
        <strain evidence="2">HMET1</strain>
    </source>
</reference>
<evidence type="ECO:0000313" key="3">
    <source>
        <dbReference type="Proteomes" id="UP000185744"/>
    </source>
</evidence>
<evidence type="ECO:0000313" key="2">
    <source>
        <dbReference type="EMBL" id="OKY77593.1"/>
    </source>
</evidence>
<gene>
    <name evidence="2" type="ORF">BTN85_0061</name>
</gene>
<dbReference type="InterPro" id="IPR012015">
    <property type="entry name" value="UCP_HTH_arc"/>
</dbReference>
<dbReference type="Gene3D" id="1.10.10.10">
    <property type="entry name" value="Winged helix-like DNA-binding domain superfamily/Winged helix DNA-binding domain"/>
    <property type="match status" value="1"/>
</dbReference>
<dbReference type="InParanoid" id="A0A1Q6DTB7"/>
<dbReference type="InterPro" id="IPR057161">
    <property type="entry name" value="DUF7839"/>
</dbReference>
<sequence length="250" mass="28032">MTSVVDTKFRVLKKVAKRQPRVRQVDIAKELDLTPQAVSEHIKLLKKDNLIERRDKGFIVTKKGIQWLINESKNLREFSEDIEQNIVKQTPYSPIAIAEEDIEKGDKVGIFMKEGLLRAEKGEKSAYGYAETNAEEGEEIEITKISGIVDLEPGKILAIEVPSPKKGGSEKLKSIKIEFNEDKIAATDESGYIAAKKTKREPDIIFGAKEAIIDAALKGLNVLAFGTKNAIEELVKETKEMEIEIERHKS</sequence>
<dbReference type="PANTHER" id="PTHR43704">
    <property type="entry name" value="BSR5907 PROTEIN"/>
    <property type="match status" value="1"/>
</dbReference>
<dbReference type="STRING" id="1903181.BTN85_0061"/>
<dbReference type="PANTHER" id="PTHR43704:SF2">
    <property type="entry name" value="HTH CRP-TYPE DOMAIN-CONTAINING PROTEIN"/>
    <property type="match status" value="1"/>
</dbReference>
<dbReference type="PIRSF" id="PIRSF004955">
    <property type="entry name" value="HTH_arch"/>
    <property type="match status" value="1"/>
</dbReference>
<evidence type="ECO:0000259" key="1">
    <source>
        <dbReference type="SMART" id="SM00419"/>
    </source>
</evidence>
<dbReference type="InterPro" id="IPR036388">
    <property type="entry name" value="WH-like_DNA-bd_sf"/>
</dbReference>
<organism evidence="2 3">
    <name type="scientific">Methanohalarchaeum thermophilum</name>
    <dbReference type="NCBI Taxonomy" id="1903181"/>
    <lineage>
        <taxon>Archaea</taxon>
        <taxon>Methanobacteriati</taxon>
        <taxon>Methanobacteriota</taxon>
        <taxon>Methanonatronarchaeia</taxon>
        <taxon>Methanonatronarchaeales</taxon>
        <taxon>Methanonatronarchaeaceae</taxon>
        <taxon>Candidatus Methanohalarchaeum</taxon>
    </lineage>
</organism>
<dbReference type="EMBL" id="MSDW01000001">
    <property type="protein sequence ID" value="OKY77593.1"/>
    <property type="molecule type" value="Genomic_DNA"/>
</dbReference>
<proteinExistence type="predicted"/>
<dbReference type="AlphaFoldDB" id="A0A1Q6DTB7"/>
<dbReference type="InterPro" id="IPR000835">
    <property type="entry name" value="HTH_MarR-typ"/>
</dbReference>
<keyword evidence="3" id="KW-1185">Reference proteome</keyword>